<sequence length="96" mass="11402">MTEVTTIFPVTEAESPTTTWLSVGCPDVDISELRSHFEEEKLDIWTILSNDYHKYFKSFEKTYYDHDVLFQMKERTRSMSPLNRTHDICLMKFLEG</sequence>
<evidence type="ECO:0000313" key="2">
    <source>
        <dbReference type="Proteomes" id="UP000639772"/>
    </source>
</evidence>
<comment type="caution">
    <text evidence="1">The sequence shown here is derived from an EMBL/GenBank/DDBJ whole genome shotgun (WGS) entry which is preliminary data.</text>
</comment>
<reference evidence="1 2" key="1">
    <citation type="journal article" date="2020" name="Nat. Food">
        <title>A phased Vanilla planifolia genome enables genetic improvement of flavour and production.</title>
        <authorList>
            <person name="Hasing T."/>
            <person name="Tang H."/>
            <person name="Brym M."/>
            <person name="Khazi F."/>
            <person name="Huang T."/>
            <person name="Chambers A.H."/>
        </authorList>
    </citation>
    <scope>NUCLEOTIDE SEQUENCE [LARGE SCALE GENOMIC DNA]</scope>
    <source>
        <tissue evidence="1">Leaf</tissue>
    </source>
</reference>
<dbReference type="Proteomes" id="UP000639772">
    <property type="component" value="Unassembled WGS sequence"/>
</dbReference>
<gene>
    <name evidence="1" type="ORF">HPP92_010796</name>
</gene>
<protein>
    <submittedName>
        <fullName evidence="1">Uncharacterized protein</fullName>
    </submittedName>
</protein>
<dbReference type="EMBL" id="JADCNM010000005">
    <property type="protein sequence ID" value="KAG0482712.1"/>
    <property type="molecule type" value="Genomic_DNA"/>
</dbReference>
<proteinExistence type="predicted"/>
<dbReference type="AlphaFoldDB" id="A0A835RB57"/>
<evidence type="ECO:0000313" key="1">
    <source>
        <dbReference type="EMBL" id="KAG0482712.1"/>
    </source>
</evidence>
<name>A0A835RB57_VANPL</name>
<organism evidence="1 2">
    <name type="scientific">Vanilla planifolia</name>
    <name type="common">Vanilla</name>
    <dbReference type="NCBI Taxonomy" id="51239"/>
    <lineage>
        <taxon>Eukaryota</taxon>
        <taxon>Viridiplantae</taxon>
        <taxon>Streptophyta</taxon>
        <taxon>Embryophyta</taxon>
        <taxon>Tracheophyta</taxon>
        <taxon>Spermatophyta</taxon>
        <taxon>Magnoliopsida</taxon>
        <taxon>Liliopsida</taxon>
        <taxon>Asparagales</taxon>
        <taxon>Orchidaceae</taxon>
        <taxon>Vanilloideae</taxon>
        <taxon>Vanilleae</taxon>
        <taxon>Vanilla</taxon>
    </lineage>
</organism>
<accession>A0A835RB57</accession>